<name>A0A516PYP6_9ACTN</name>
<reference evidence="3 4" key="1">
    <citation type="submission" date="2019-07" db="EMBL/GenBank/DDBJ databases">
        <title>Microlunatus dokdonensis sp. nov. isolated from the rhizospheric soil of the wild plant Elymus tsukushiensis.</title>
        <authorList>
            <person name="Ghim S.-Y."/>
            <person name="Hwang Y.-J."/>
            <person name="Son J.-S."/>
            <person name="Shin J.-H."/>
        </authorList>
    </citation>
    <scope>NUCLEOTIDE SEQUENCE [LARGE SCALE GENOMIC DNA]</scope>
    <source>
        <strain evidence="3 4">KUDC0627</strain>
    </source>
</reference>
<dbReference type="EMBL" id="CP041692">
    <property type="protein sequence ID" value="QDP96309.1"/>
    <property type="molecule type" value="Genomic_DNA"/>
</dbReference>
<accession>A0A516PYP6</accession>
<organism evidence="3 4">
    <name type="scientific">Microlunatus elymi</name>
    <dbReference type="NCBI Taxonomy" id="2596828"/>
    <lineage>
        <taxon>Bacteria</taxon>
        <taxon>Bacillati</taxon>
        <taxon>Actinomycetota</taxon>
        <taxon>Actinomycetes</taxon>
        <taxon>Propionibacteriales</taxon>
        <taxon>Propionibacteriaceae</taxon>
        <taxon>Microlunatus</taxon>
    </lineage>
</organism>
<dbReference type="RefSeq" id="WP_143986275.1">
    <property type="nucleotide sequence ID" value="NZ_CP041692.1"/>
</dbReference>
<evidence type="ECO:0000313" key="4">
    <source>
        <dbReference type="Proteomes" id="UP000319263"/>
    </source>
</evidence>
<dbReference type="Proteomes" id="UP000319263">
    <property type="component" value="Chromosome"/>
</dbReference>
<sequence length="171" mass="18808">MSQELTTEERLEQLRELIASARAMPMSASCVVNRAEVLKVIDEITATLPGELAEARTVIEQQSTKVADGEAEAAQIIASAHQHALQQATHSAQVKVAEEHAAKIVADAEHEAEALRREVDVFIDSRMAGFESVLAKTSSQVRTARKRLAERNSVEPDERRQRATELPTLDD</sequence>
<protein>
    <recommendedName>
        <fullName evidence="5">Cell division septum initiation DivIVA, interacts with FtsZ, MinD</fullName>
    </recommendedName>
</protein>
<feature type="region of interest" description="Disordered" evidence="2">
    <location>
        <begin position="141"/>
        <end position="171"/>
    </location>
</feature>
<keyword evidence="4" id="KW-1185">Reference proteome</keyword>
<proteinExistence type="predicted"/>
<dbReference type="OrthoDB" id="3291843at2"/>
<evidence type="ECO:0000256" key="1">
    <source>
        <dbReference type="SAM" id="Coils"/>
    </source>
</evidence>
<evidence type="ECO:0008006" key="5">
    <source>
        <dbReference type="Google" id="ProtNLM"/>
    </source>
</evidence>
<feature type="coiled-coil region" evidence="1">
    <location>
        <begin position="98"/>
        <end position="125"/>
    </location>
</feature>
<evidence type="ECO:0000256" key="2">
    <source>
        <dbReference type="SAM" id="MobiDB-lite"/>
    </source>
</evidence>
<dbReference type="KEGG" id="mik:FOE78_10725"/>
<feature type="compositionally biased region" description="Basic and acidic residues" evidence="2">
    <location>
        <begin position="147"/>
        <end position="163"/>
    </location>
</feature>
<dbReference type="AlphaFoldDB" id="A0A516PYP6"/>
<evidence type="ECO:0000313" key="3">
    <source>
        <dbReference type="EMBL" id="QDP96309.1"/>
    </source>
</evidence>
<keyword evidence="1" id="KW-0175">Coiled coil</keyword>
<gene>
    <name evidence="3" type="ORF">FOE78_10725</name>
</gene>